<keyword evidence="4" id="KW-1185">Reference proteome</keyword>
<dbReference type="PANTHER" id="PTHR23308">
    <property type="entry name" value="NUCLEAR INHIBITOR OF PROTEIN PHOSPHATASE-1"/>
    <property type="match status" value="1"/>
</dbReference>
<feature type="compositionally biased region" description="Acidic residues" evidence="1">
    <location>
        <begin position="190"/>
        <end position="207"/>
    </location>
</feature>
<reference evidence="3 4" key="1">
    <citation type="submission" date="2019-08" db="EMBL/GenBank/DDBJ databases">
        <title>Archangium and Cystobacter genomes.</title>
        <authorList>
            <person name="Chen I.-C.K."/>
            <person name="Wielgoss S."/>
        </authorList>
    </citation>
    <scope>NUCLEOTIDE SEQUENCE [LARGE SCALE GENOMIC DNA]</scope>
    <source>
        <strain evidence="3 4">Cbm 6</strain>
    </source>
</reference>
<evidence type="ECO:0000259" key="2">
    <source>
        <dbReference type="PROSITE" id="PS50006"/>
    </source>
</evidence>
<feature type="region of interest" description="Disordered" evidence="1">
    <location>
        <begin position="94"/>
        <end position="140"/>
    </location>
</feature>
<accession>A0ABY9XBG3</accession>
<evidence type="ECO:0000256" key="1">
    <source>
        <dbReference type="SAM" id="MobiDB-lite"/>
    </source>
</evidence>
<feature type="compositionally biased region" description="Acidic residues" evidence="1">
    <location>
        <begin position="167"/>
        <end position="182"/>
    </location>
</feature>
<dbReference type="InterPro" id="IPR008984">
    <property type="entry name" value="SMAD_FHA_dom_sf"/>
</dbReference>
<feature type="region of interest" description="Disordered" evidence="1">
    <location>
        <begin position="155"/>
        <end position="207"/>
    </location>
</feature>
<dbReference type="InterPro" id="IPR050923">
    <property type="entry name" value="Cell_Proc_Reg/RNA_Proc"/>
</dbReference>
<sequence>MIDQNSRPARKVGIADHLWETYEDMAQQMGSDRDALINQALFMFARLNGFIEVARPGRTEAPAPAPSAGVASRAAAPAVAPAVARAAPPVLQPVSGGASAKSPPPALRDDTPLPAPAPQRPSARAEERPPANALDNDPARREVAERVLETAAELERLIKGKNSEPREEIDEEPLPEDSDDSGMDMAAQDESLEDEPLPEDEPLDDEPMDEPGAGALILTMDNAEPQTITKERFVIGRGKHCDLMINSGKVSREHAVIVREGDDFFIEDLGSSNGTWFNKQRIKRRKIEDGDEYFICSERVRLSYA</sequence>
<feature type="compositionally biased region" description="Basic and acidic residues" evidence="1">
    <location>
        <begin position="155"/>
        <end position="166"/>
    </location>
</feature>
<dbReference type="Proteomes" id="UP001611383">
    <property type="component" value="Chromosome"/>
</dbReference>
<gene>
    <name evidence="3" type="ORF">F0U60_33635</name>
</gene>
<protein>
    <submittedName>
        <fullName evidence="3">FHA domain-containing protein</fullName>
    </submittedName>
</protein>
<dbReference type="CDD" id="cd00060">
    <property type="entry name" value="FHA"/>
    <property type="match status" value="1"/>
</dbReference>
<dbReference type="SMART" id="SM00240">
    <property type="entry name" value="FHA"/>
    <property type="match status" value="1"/>
</dbReference>
<dbReference type="Gene3D" id="2.60.200.20">
    <property type="match status" value="1"/>
</dbReference>
<name>A0ABY9XBG3_9BACT</name>
<dbReference type="InterPro" id="IPR000253">
    <property type="entry name" value="FHA_dom"/>
</dbReference>
<proteinExistence type="predicted"/>
<dbReference type="PROSITE" id="PS50006">
    <property type="entry name" value="FHA_DOMAIN"/>
    <property type="match status" value="1"/>
</dbReference>
<dbReference type="SUPFAM" id="SSF49879">
    <property type="entry name" value="SMAD/FHA domain"/>
    <property type="match status" value="1"/>
</dbReference>
<organism evidence="3 4">
    <name type="scientific">Archangium minus</name>
    <dbReference type="NCBI Taxonomy" id="83450"/>
    <lineage>
        <taxon>Bacteria</taxon>
        <taxon>Pseudomonadati</taxon>
        <taxon>Myxococcota</taxon>
        <taxon>Myxococcia</taxon>
        <taxon>Myxococcales</taxon>
        <taxon>Cystobacterineae</taxon>
        <taxon>Archangiaceae</taxon>
        <taxon>Archangium</taxon>
    </lineage>
</organism>
<evidence type="ECO:0000313" key="3">
    <source>
        <dbReference type="EMBL" id="WNG52730.1"/>
    </source>
</evidence>
<dbReference type="RefSeq" id="WP_395825571.1">
    <property type="nucleotide sequence ID" value="NZ_CP043494.1"/>
</dbReference>
<feature type="domain" description="FHA" evidence="2">
    <location>
        <begin position="233"/>
        <end position="282"/>
    </location>
</feature>
<evidence type="ECO:0000313" key="4">
    <source>
        <dbReference type="Proteomes" id="UP001611383"/>
    </source>
</evidence>
<dbReference type="Pfam" id="PF00498">
    <property type="entry name" value="FHA"/>
    <property type="match status" value="1"/>
</dbReference>
<dbReference type="EMBL" id="CP043494">
    <property type="protein sequence ID" value="WNG52730.1"/>
    <property type="molecule type" value="Genomic_DNA"/>
</dbReference>